<dbReference type="EMBL" id="HBHQ01012564">
    <property type="protein sequence ID" value="CAD9816539.1"/>
    <property type="molecule type" value="Transcribed_RNA"/>
</dbReference>
<evidence type="ECO:0000313" key="1">
    <source>
        <dbReference type="EMBL" id="CAD9816539.1"/>
    </source>
</evidence>
<dbReference type="InterPro" id="IPR027417">
    <property type="entry name" value="P-loop_NTPase"/>
</dbReference>
<dbReference type="SUPFAM" id="SSF52540">
    <property type="entry name" value="P-loop containing nucleoside triphosphate hydrolases"/>
    <property type="match status" value="1"/>
</dbReference>
<reference evidence="1" key="1">
    <citation type="submission" date="2021-01" db="EMBL/GenBank/DDBJ databases">
        <authorList>
            <person name="Corre E."/>
            <person name="Pelletier E."/>
            <person name="Niang G."/>
            <person name="Scheremetjew M."/>
            <person name="Finn R."/>
            <person name="Kale V."/>
            <person name="Holt S."/>
            <person name="Cochrane G."/>
            <person name="Meng A."/>
            <person name="Brown T."/>
            <person name="Cohen L."/>
        </authorList>
    </citation>
    <scope>NUCLEOTIDE SEQUENCE</scope>
    <source>
        <strain evidence="1">CCMP2084</strain>
    </source>
</reference>
<name>A0A7S2XMP4_9STRA</name>
<accession>A0A7S2XMP4</accession>
<dbReference type="AlphaFoldDB" id="A0A7S2XMP4"/>
<protein>
    <submittedName>
        <fullName evidence="1">Uncharacterized protein</fullName>
    </submittedName>
</protein>
<gene>
    <name evidence="1" type="ORF">ASEP1449_LOCUS8371</name>
</gene>
<sequence>MTESTNRNEWLDQIKVRVQNNVGDQWMETSWSEFVKEVVWWLHSVESTDVQCTIGAAVGLIRYGINAKTDLQNISEVKKEFRETLREEGVRPAISDKLFKKYVALDVQLPTGTGEETMRVPGTAPPPPPALIDAVKQALDKWTGKAPSLKSFEIKQEAAFYNYRNLSNTIPLSPEDNESPSLLLYDLVNDSHKENAAYNYIHCSQRNGPIGMYGTSGAGKTRTAFEYLAQNYGLYFVVDKTQNPGSWDFTLLLLSVEKKLTKIGTAGSLDDKTRQEQSEKNLAVVVDFLETLVCVRKAVFHHVDEQLKSTGNGQGLSCHEWLLMQLYPYKFLGRDVFRDLCRIYFGQKYYWECAVVEKEMSCFVDEAQMLLEELDGYFLSKDGKSKRSAYSAFVKGLHELAVNGNVLFPCFSGTGLSIGAFGSETNSVMTKPANHSYIFTKLKTMTAQDVIEYMKKFLNFDKVKADLVNHVAKWLRGRPRWTATFLETFLVRKAKGMAESVTPPGCFLDTEKPIIASLNRYIEVVTESESQEPSKRRHSWSLGKRSAYSAMERLFQKASAEWSEAQREMRKATFDFTLSGRPSLVTAQAAKLIEYGVASVATPDSDLVTDLVLGNIDEPLIVQASINFFGLQKSLSEILASSTSASEQGYRFEQFVLPSIQARFSTVMVSQLKENVDALEKLKGYTVPKWSSYGVLALKCDKSSATMGWIDRAMASRFEGLVEPFCYPDTLFGPDVVFLMRSPDYKDFRFVASQAKFKNSVNQAEALRTLVPKLFYHQSRKANPVYSLKDEELETWLKLEKKLFWMEIDESPVVGFHSTRSRSAKAKAPTKKRKREMVRFVVQYPSVMTSSAKPGPVAFSEYKTCESGCNCKMHDLLVTIDVNNANDLLGKDSAAILKLVKKKPLAS</sequence>
<proteinExistence type="predicted"/>
<organism evidence="1">
    <name type="scientific">Attheya septentrionalis</name>
    <dbReference type="NCBI Taxonomy" id="420275"/>
    <lineage>
        <taxon>Eukaryota</taxon>
        <taxon>Sar</taxon>
        <taxon>Stramenopiles</taxon>
        <taxon>Ochrophyta</taxon>
        <taxon>Bacillariophyta</taxon>
        <taxon>Coscinodiscophyceae</taxon>
        <taxon>Chaetocerotophycidae</taxon>
        <taxon>Chaetocerotales</taxon>
        <taxon>Attheyaceae</taxon>
        <taxon>Attheya</taxon>
    </lineage>
</organism>